<sequence length="178" mass="19482">MAHLIRKQTHTDFRRRVKTVDPRFYRWGERGTVRDLTPQRPVGSALMGFGWAYLVISVSNNRDHIAASLKQGNLPAQYHDWIFAGLAVLLAVSGVMLALHVFRYLFKNGGKRKNSGGLLIGALGALVLIYTPSTVWTTGFGMLDSNSQGLMMQASATVGDVLPGVDFGKVTFVSSNGR</sequence>
<keyword evidence="1" id="KW-0472">Membrane</keyword>
<name>A0A0P1G7G8_9RHOB</name>
<gene>
    <name evidence="2" type="ORF">TRN7648_01575</name>
</gene>
<evidence type="ECO:0000256" key="1">
    <source>
        <dbReference type="SAM" id="Phobius"/>
    </source>
</evidence>
<dbReference type="RefSeq" id="WP_058247058.1">
    <property type="nucleotide sequence ID" value="NZ_CYSE01000002.1"/>
</dbReference>
<protein>
    <submittedName>
        <fullName evidence="2">Uncharacterized protein</fullName>
    </submittedName>
</protein>
<dbReference type="EMBL" id="CYSE01000002">
    <property type="protein sequence ID" value="CUH77630.1"/>
    <property type="molecule type" value="Genomic_DNA"/>
</dbReference>
<proteinExistence type="predicted"/>
<feature type="transmembrane region" description="Helical" evidence="1">
    <location>
        <begin position="81"/>
        <end position="106"/>
    </location>
</feature>
<keyword evidence="1" id="KW-0812">Transmembrane</keyword>
<keyword evidence="1" id="KW-1133">Transmembrane helix</keyword>
<accession>A0A0P1G7G8</accession>
<evidence type="ECO:0000313" key="2">
    <source>
        <dbReference type="EMBL" id="CUH77630.1"/>
    </source>
</evidence>
<keyword evidence="3" id="KW-1185">Reference proteome</keyword>
<dbReference type="Proteomes" id="UP000054935">
    <property type="component" value="Unassembled WGS sequence"/>
</dbReference>
<dbReference type="AlphaFoldDB" id="A0A0P1G7G8"/>
<reference evidence="2 3" key="1">
    <citation type="submission" date="2015-09" db="EMBL/GenBank/DDBJ databases">
        <authorList>
            <consortium name="Swine Surveillance"/>
        </authorList>
    </citation>
    <scope>NUCLEOTIDE SEQUENCE [LARGE SCALE GENOMIC DNA]</scope>
    <source>
        <strain evidence="2 3">CECT 7648</strain>
    </source>
</reference>
<evidence type="ECO:0000313" key="3">
    <source>
        <dbReference type="Proteomes" id="UP000054935"/>
    </source>
</evidence>
<feature type="transmembrane region" description="Helical" evidence="1">
    <location>
        <begin position="42"/>
        <end position="61"/>
    </location>
</feature>
<organism evidence="2 3">
    <name type="scientific">Tropicibacter naphthalenivorans</name>
    <dbReference type="NCBI Taxonomy" id="441103"/>
    <lineage>
        <taxon>Bacteria</taxon>
        <taxon>Pseudomonadati</taxon>
        <taxon>Pseudomonadota</taxon>
        <taxon>Alphaproteobacteria</taxon>
        <taxon>Rhodobacterales</taxon>
        <taxon>Roseobacteraceae</taxon>
        <taxon>Tropicibacter</taxon>
    </lineage>
</organism>
<feature type="transmembrane region" description="Helical" evidence="1">
    <location>
        <begin position="118"/>
        <end position="143"/>
    </location>
</feature>